<organism evidence="2 3">
    <name type="scientific">Pedobacter frigidisoli</name>
    <dbReference type="NCBI Taxonomy" id="2530455"/>
    <lineage>
        <taxon>Bacteria</taxon>
        <taxon>Pseudomonadati</taxon>
        <taxon>Bacteroidota</taxon>
        <taxon>Sphingobacteriia</taxon>
        <taxon>Sphingobacteriales</taxon>
        <taxon>Sphingobacteriaceae</taxon>
        <taxon>Pedobacter</taxon>
    </lineage>
</organism>
<protein>
    <recommendedName>
        <fullName evidence="4">DUF4190 domain-containing protein</fullName>
    </recommendedName>
</protein>
<comment type="caution">
    <text evidence="2">The sequence shown here is derived from an EMBL/GenBank/DDBJ whole genome shotgun (WGS) entry which is preliminary data.</text>
</comment>
<feature type="transmembrane region" description="Helical" evidence="1">
    <location>
        <begin position="59"/>
        <end position="79"/>
    </location>
</feature>
<proteinExistence type="predicted"/>
<evidence type="ECO:0000313" key="2">
    <source>
        <dbReference type="EMBL" id="TCD12797.1"/>
    </source>
</evidence>
<keyword evidence="3" id="KW-1185">Reference proteome</keyword>
<dbReference type="OrthoDB" id="964821at2"/>
<reference evidence="2 3" key="1">
    <citation type="submission" date="2019-02" db="EMBL/GenBank/DDBJ databases">
        <title>Pedobacter sp. RP-3-11 sp. nov., isolated from Arctic soil.</title>
        <authorList>
            <person name="Dahal R.H."/>
        </authorList>
    </citation>
    <scope>NUCLEOTIDE SEQUENCE [LARGE SCALE GENOMIC DNA]</scope>
    <source>
        <strain evidence="2 3">RP-3-11</strain>
    </source>
</reference>
<dbReference type="RefSeq" id="WP_131556231.1">
    <property type="nucleotide sequence ID" value="NZ_SJSN01000001.1"/>
</dbReference>
<evidence type="ECO:0000313" key="3">
    <source>
        <dbReference type="Proteomes" id="UP000291485"/>
    </source>
</evidence>
<keyword evidence="1" id="KW-0812">Transmembrane</keyword>
<evidence type="ECO:0008006" key="4">
    <source>
        <dbReference type="Google" id="ProtNLM"/>
    </source>
</evidence>
<sequence>MKIAGLIIGILAILGMILAFIPCIGALNWINIPFAVLGLIFSILGLNQDQRTGLPKGTSIAGIIMCAIAIFFGLIRLILGGGII</sequence>
<feature type="transmembrane region" description="Helical" evidence="1">
    <location>
        <begin position="29"/>
        <end position="47"/>
    </location>
</feature>
<name>A0A4R0P9K8_9SPHI</name>
<accession>A0A4R0P9K8</accession>
<keyword evidence="1" id="KW-1133">Transmembrane helix</keyword>
<dbReference type="EMBL" id="SJSN01000001">
    <property type="protein sequence ID" value="TCD12797.1"/>
    <property type="molecule type" value="Genomic_DNA"/>
</dbReference>
<gene>
    <name evidence="2" type="ORF">EZ449_01765</name>
</gene>
<keyword evidence="1" id="KW-0472">Membrane</keyword>
<dbReference type="AlphaFoldDB" id="A0A4R0P9K8"/>
<evidence type="ECO:0000256" key="1">
    <source>
        <dbReference type="SAM" id="Phobius"/>
    </source>
</evidence>
<dbReference type="Proteomes" id="UP000291485">
    <property type="component" value="Unassembled WGS sequence"/>
</dbReference>